<dbReference type="Proteomes" id="UP001283361">
    <property type="component" value="Unassembled WGS sequence"/>
</dbReference>
<dbReference type="PANTHER" id="PTHR46060:SF1">
    <property type="entry name" value="MARINER MOS1 TRANSPOSASE-LIKE PROTEIN"/>
    <property type="match status" value="1"/>
</dbReference>
<dbReference type="EMBL" id="JAWDGP010008052">
    <property type="protein sequence ID" value="KAK3696206.1"/>
    <property type="molecule type" value="Genomic_DNA"/>
</dbReference>
<feature type="region of interest" description="Disordered" evidence="1">
    <location>
        <begin position="219"/>
        <end position="265"/>
    </location>
</feature>
<accession>A0AAE1CJ53</accession>
<dbReference type="Gene3D" id="3.30.420.10">
    <property type="entry name" value="Ribonuclease H-like superfamily/Ribonuclease H"/>
    <property type="match status" value="1"/>
</dbReference>
<feature type="transmembrane region" description="Helical" evidence="2">
    <location>
        <begin position="137"/>
        <end position="160"/>
    </location>
</feature>
<dbReference type="Pfam" id="PF01359">
    <property type="entry name" value="Transposase_1"/>
    <property type="match status" value="1"/>
</dbReference>
<evidence type="ECO:0000256" key="1">
    <source>
        <dbReference type="SAM" id="MobiDB-lite"/>
    </source>
</evidence>
<sequence>MTDISYESLRVAVICVISGLILLLNSILLYKIIKAAGGILVIPTCMRGPRFQTLVSLIIGDIVVAFFPMIVKANIKTSDFYKKCKVWVLSDIYLRHMMSFVYGMGLVVLAVECMVYRRRTRAAASSLNPRRLSTPGAPVSFMVSAVPWIFGLVLVLPLSLADLHFDSDNCGLFSSSDLRFWILALVCQVFPAVVSVSFAIINKYSSKKYTLPAAIAAGQSPNEPPLSSETPSGVSSWPHQEPPISGHQNTNTIPLDERSPGGYEEHPNTISSHEYFHDQNQEPQNDILYGGEAENSNSFYRQSSEHNGPQDVFEFVSPSDELSLAPLSSNFDQNYSKRETCALLTSAIAFFVCVVPMAVLTKFLRRFQTEQNDFLGRIITGDETWVYSWDPETKRQSAEWRDFDEPRPEKVRRKQGAHNVIHMIFFDMNGVILRWPVPIGTTINAQYYKKVLQDKLRPAIRKKRPGLLESGILFHHDNAPVHTARAVTDVLAGYKWELLEHPRYSPDLAPCDFHLFPKMKEHLRGQRFETEEDIIQATKKLFNMATISLNTSPHSEQKMLNGVLTLLGCDSSNQTFDKTFEII</sequence>
<evidence type="ECO:0000256" key="2">
    <source>
        <dbReference type="SAM" id="Phobius"/>
    </source>
</evidence>
<feature type="transmembrane region" description="Helical" evidence="2">
    <location>
        <begin position="54"/>
        <end position="73"/>
    </location>
</feature>
<dbReference type="InterPro" id="IPR001888">
    <property type="entry name" value="Transposase_1"/>
</dbReference>
<dbReference type="GO" id="GO:0003676">
    <property type="term" value="F:nucleic acid binding"/>
    <property type="evidence" value="ECO:0007669"/>
    <property type="project" value="InterPro"/>
</dbReference>
<evidence type="ECO:0008006" key="5">
    <source>
        <dbReference type="Google" id="ProtNLM"/>
    </source>
</evidence>
<feature type="compositionally biased region" description="Polar residues" evidence="1">
    <location>
        <begin position="219"/>
        <end position="238"/>
    </location>
</feature>
<keyword evidence="4" id="KW-1185">Reference proteome</keyword>
<feature type="transmembrane region" description="Helical" evidence="2">
    <location>
        <begin position="180"/>
        <end position="201"/>
    </location>
</feature>
<dbReference type="PANTHER" id="PTHR46060">
    <property type="entry name" value="MARINER MOS1 TRANSPOSASE-LIKE PROTEIN"/>
    <property type="match status" value="1"/>
</dbReference>
<feature type="compositionally biased region" description="Basic and acidic residues" evidence="1">
    <location>
        <begin position="255"/>
        <end position="265"/>
    </location>
</feature>
<reference evidence="3" key="1">
    <citation type="journal article" date="2023" name="G3 (Bethesda)">
        <title>A reference genome for the long-term kleptoplast-retaining sea slug Elysia crispata morphotype clarki.</title>
        <authorList>
            <person name="Eastman K.E."/>
            <person name="Pendleton A.L."/>
            <person name="Shaikh M.A."/>
            <person name="Suttiyut T."/>
            <person name="Ogas R."/>
            <person name="Tomko P."/>
            <person name="Gavelis G."/>
            <person name="Widhalm J.R."/>
            <person name="Wisecaver J.H."/>
        </authorList>
    </citation>
    <scope>NUCLEOTIDE SEQUENCE</scope>
    <source>
        <strain evidence="3">ECLA1</strain>
    </source>
</reference>
<name>A0AAE1CJ53_9GAST</name>
<feature type="transmembrane region" description="Helical" evidence="2">
    <location>
        <begin position="12"/>
        <end position="33"/>
    </location>
</feature>
<feature type="transmembrane region" description="Helical" evidence="2">
    <location>
        <begin position="341"/>
        <end position="360"/>
    </location>
</feature>
<dbReference type="InterPro" id="IPR052709">
    <property type="entry name" value="Transposase-MT_Hybrid"/>
</dbReference>
<dbReference type="InterPro" id="IPR036397">
    <property type="entry name" value="RNaseH_sf"/>
</dbReference>
<organism evidence="3 4">
    <name type="scientific">Elysia crispata</name>
    <name type="common">lettuce slug</name>
    <dbReference type="NCBI Taxonomy" id="231223"/>
    <lineage>
        <taxon>Eukaryota</taxon>
        <taxon>Metazoa</taxon>
        <taxon>Spiralia</taxon>
        <taxon>Lophotrochozoa</taxon>
        <taxon>Mollusca</taxon>
        <taxon>Gastropoda</taxon>
        <taxon>Heterobranchia</taxon>
        <taxon>Euthyneura</taxon>
        <taxon>Panpulmonata</taxon>
        <taxon>Sacoglossa</taxon>
        <taxon>Placobranchoidea</taxon>
        <taxon>Plakobranchidae</taxon>
        <taxon>Elysia</taxon>
    </lineage>
</organism>
<keyword evidence="2" id="KW-0812">Transmembrane</keyword>
<feature type="transmembrane region" description="Helical" evidence="2">
    <location>
        <begin position="93"/>
        <end position="116"/>
    </location>
</feature>
<protein>
    <recommendedName>
        <fullName evidence="5">G-protein coupled receptors family 1 profile domain-containing protein</fullName>
    </recommendedName>
</protein>
<keyword evidence="2" id="KW-0472">Membrane</keyword>
<dbReference type="AlphaFoldDB" id="A0AAE1CJ53"/>
<gene>
    <name evidence="3" type="ORF">RRG08_027649</name>
</gene>
<dbReference type="SUPFAM" id="SSF81321">
    <property type="entry name" value="Family A G protein-coupled receptor-like"/>
    <property type="match status" value="1"/>
</dbReference>
<evidence type="ECO:0000313" key="4">
    <source>
        <dbReference type="Proteomes" id="UP001283361"/>
    </source>
</evidence>
<keyword evidence="2" id="KW-1133">Transmembrane helix</keyword>
<evidence type="ECO:0000313" key="3">
    <source>
        <dbReference type="EMBL" id="KAK3696206.1"/>
    </source>
</evidence>
<comment type="caution">
    <text evidence="3">The sequence shown here is derived from an EMBL/GenBank/DDBJ whole genome shotgun (WGS) entry which is preliminary data.</text>
</comment>
<proteinExistence type="predicted"/>